<dbReference type="EMBL" id="JADAQT010000097">
    <property type="protein sequence ID" value="MBE1877122.1"/>
    <property type="molecule type" value="Genomic_DNA"/>
</dbReference>
<proteinExistence type="predicted"/>
<keyword evidence="1" id="KW-0472">Membrane</keyword>
<gene>
    <name evidence="2" type="ORF">IHE71_15615</name>
</gene>
<comment type="caution">
    <text evidence="2">The sequence shown here is derived from an EMBL/GenBank/DDBJ whole genome shotgun (WGS) entry which is preliminary data.</text>
</comment>
<organism evidence="2 3">
    <name type="scientific">Myceligenerans pegani</name>
    <dbReference type="NCBI Taxonomy" id="2776917"/>
    <lineage>
        <taxon>Bacteria</taxon>
        <taxon>Bacillati</taxon>
        <taxon>Actinomycetota</taxon>
        <taxon>Actinomycetes</taxon>
        <taxon>Micrococcales</taxon>
        <taxon>Promicromonosporaceae</taxon>
        <taxon>Myceligenerans</taxon>
    </lineage>
</organism>
<evidence type="ECO:0000256" key="1">
    <source>
        <dbReference type="SAM" id="Phobius"/>
    </source>
</evidence>
<name>A0ABR9N0E0_9MICO</name>
<feature type="transmembrane region" description="Helical" evidence="1">
    <location>
        <begin position="7"/>
        <end position="27"/>
    </location>
</feature>
<evidence type="ECO:0000313" key="3">
    <source>
        <dbReference type="Proteomes" id="UP000625527"/>
    </source>
</evidence>
<keyword evidence="3" id="KW-1185">Reference proteome</keyword>
<reference evidence="2 3" key="1">
    <citation type="submission" date="2020-10" db="EMBL/GenBank/DDBJ databases">
        <title>Myceligenerans pegani sp. nov., an endophytic actinomycete isolated from Peganum harmala L. in Xinjiang, China.</title>
        <authorList>
            <person name="Xin L."/>
        </authorList>
    </citation>
    <scope>NUCLEOTIDE SEQUENCE [LARGE SCALE GENOMIC DNA]</scope>
    <source>
        <strain evidence="2 3">TRM65318</strain>
    </source>
</reference>
<sequence length="209" mass="22534">MKRLPRLLVASSIVVLVAFATLVGISFGTRSFLPAALGVLGLGMYGAIASIRLAQARSLAHNREVFAALRRLEQRGAELRRLGHGTSDTTDGVAATLTGMEGLVKRIRRVLDETSDAESERYATVREHLNALGRRLDDIIEAEELRGPGAPAAPTGLDGSVEAQVARTAAQFDWLARRQRYTESVLETLLERTGSRDEDAANVGTVGVR</sequence>
<protein>
    <submittedName>
        <fullName evidence="2">Uncharacterized protein</fullName>
    </submittedName>
</protein>
<accession>A0ABR9N0E0</accession>
<feature type="transmembrane region" description="Helical" evidence="1">
    <location>
        <begin position="33"/>
        <end position="54"/>
    </location>
</feature>
<dbReference type="Proteomes" id="UP000625527">
    <property type="component" value="Unassembled WGS sequence"/>
</dbReference>
<keyword evidence="1" id="KW-0812">Transmembrane</keyword>
<evidence type="ECO:0000313" key="2">
    <source>
        <dbReference type="EMBL" id="MBE1877122.1"/>
    </source>
</evidence>
<dbReference type="RefSeq" id="WP_192863680.1">
    <property type="nucleotide sequence ID" value="NZ_JADAQT010000097.1"/>
</dbReference>
<keyword evidence="1" id="KW-1133">Transmembrane helix</keyword>